<dbReference type="OrthoDB" id="5872016at2759"/>
<reference evidence="2 3" key="1">
    <citation type="journal article" date="1998" name="Science">
        <title>Genome sequence of the nematode C. elegans: a platform for investigating biology.</title>
        <authorList>
            <consortium name="The C. elegans sequencing consortium"/>
            <person name="Sulson J.E."/>
            <person name="Waterston R."/>
        </authorList>
    </citation>
    <scope>NUCLEOTIDE SEQUENCE [LARGE SCALE GENOMIC DNA]</scope>
    <source>
        <strain evidence="2 3">Bristol N2</strain>
    </source>
</reference>
<sequence>MKWFRRAWEFFKTTRLVMLFLSIFEYIYIRWRVSRSVSIDIDQDDDSLASSSDESIKKKIIRTSSLYNVNCPSSLRNQSACQRPGCIDLYRQFMSYGSTDHTTSGHILLANSASYFAIEPTYFCKLSLSENANSKEPSLHWSEEVSDVSSEIDSGEDEEAVVNTCNLYQRWILCGSGDQRRPRRVLPATPEPSTPESVETSEKSHLLSFESYFQLASMGSELMTYSEEQRQVRNYFFTSPTYFENDENRQKEERRLAVERREVRIVIEEDEYDDDEEVEYEDSNNVNPPIIAVQLHADSYENVYLRQQDEDYERDRCFVVSDSYSSDFASTAIPEASESENSDYLTASVSSPAAKEISTRFSNVYWRVDNQNGDGANGARDNYHNRYFGKAGYHLTRNAIVNQADGRDTMPSVEKRALQNERRRWTEINQRGGRDDNAILEVPDTNGIYTNCWETEYEQPLPPHTCVSWKTAKRYSPRYTSLF</sequence>
<evidence type="ECO:0000313" key="4">
    <source>
        <dbReference type="WormBase" id="T04G9.6a"/>
    </source>
</evidence>
<dbReference type="FunCoup" id="A0A5E4LWW1">
    <property type="interactions" value="252"/>
</dbReference>
<accession>A0A5E4LWW1</accession>
<proteinExistence type="predicted"/>
<keyword evidence="3" id="KW-1185">Reference proteome</keyword>
<protein>
    <submittedName>
        <fullName evidence="2">RING-type domain-containing protein</fullName>
    </submittedName>
</protein>
<evidence type="ECO:0000313" key="3">
    <source>
        <dbReference type="Proteomes" id="UP000001940"/>
    </source>
</evidence>
<dbReference type="EMBL" id="BX284606">
    <property type="protein sequence ID" value="VVC12375.1"/>
    <property type="molecule type" value="Genomic_DNA"/>
</dbReference>
<dbReference type="AGR" id="WB:WBGene00020217"/>
<gene>
    <name evidence="2" type="ORF">CELE_T04G9.6</name>
    <name evidence="2 4" type="ORF">T04G9.6</name>
</gene>
<dbReference type="WormBase" id="T04G9.6a">
    <property type="protein sequence ID" value="CE53535"/>
    <property type="gene ID" value="WBGene00020217"/>
</dbReference>
<feature type="region of interest" description="Disordered" evidence="1">
    <location>
        <begin position="180"/>
        <end position="201"/>
    </location>
</feature>
<dbReference type="AlphaFoldDB" id="A0A5E4LWW1"/>
<evidence type="ECO:0000256" key="1">
    <source>
        <dbReference type="SAM" id="MobiDB-lite"/>
    </source>
</evidence>
<name>A0A5E4LWW1_CAEEL</name>
<dbReference type="Proteomes" id="UP000001940">
    <property type="component" value="Chromosome X"/>
</dbReference>
<dbReference type="ExpressionAtlas" id="A0A5E4LWW1">
    <property type="expression patterns" value="differential"/>
</dbReference>
<organism evidence="2 3">
    <name type="scientific">Caenorhabditis elegans</name>
    <dbReference type="NCBI Taxonomy" id="6239"/>
    <lineage>
        <taxon>Eukaryota</taxon>
        <taxon>Metazoa</taxon>
        <taxon>Ecdysozoa</taxon>
        <taxon>Nematoda</taxon>
        <taxon>Chromadorea</taxon>
        <taxon>Rhabditida</taxon>
        <taxon>Rhabditina</taxon>
        <taxon>Rhabditomorpha</taxon>
        <taxon>Rhabditoidea</taxon>
        <taxon>Rhabditidae</taxon>
        <taxon>Peloderinae</taxon>
        <taxon>Caenorhabditis</taxon>
    </lineage>
</organism>
<dbReference type="InParanoid" id="A0A5E4LWW1"/>
<evidence type="ECO:0000313" key="2">
    <source>
        <dbReference type="EMBL" id="VVC12375.1"/>
    </source>
</evidence>